<sequence length="329" mass="37496">MIRNRRRSVPAGTSAPLSPPPSQNSNHWPPALVTSNALPPISRSPTMSLQDYPKSNGTKVLKQAEALATMSFELNLRAVWALANRLEQDVRMLVLRTADDQEFRRQNEERMTKMMQEVQVVRIHMAQFDGSQPATQADIEKLQQEMNNTTLGWNKQLEEARAKVDDISSRIQPDADTIVVKTNDPEPNTPPSSGVETRAMRRARAQLGSSDQKQQNSPQSLDLESRINEAINSTKRWNREHKVTKMRDNQFITSYFKKQGQRDPELAKILQQTIQKRAPRAHKTRSRKTRTSQSLEELCRNIAWQDVIDAATEVLVVNRSQTLRTLGRV</sequence>
<dbReference type="Proteomes" id="UP001187734">
    <property type="component" value="Unassembled WGS sequence"/>
</dbReference>
<comment type="caution">
    <text evidence="2">The sequence shown here is derived from an EMBL/GenBank/DDBJ whole genome shotgun (WGS) entry which is preliminary data.</text>
</comment>
<accession>A0AAE8M612</accession>
<evidence type="ECO:0000256" key="1">
    <source>
        <dbReference type="SAM" id="MobiDB-lite"/>
    </source>
</evidence>
<feature type="region of interest" description="Disordered" evidence="1">
    <location>
        <begin position="164"/>
        <end position="224"/>
    </location>
</feature>
<proteinExistence type="predicted"/>
<feature type="region of interest" description="Disordered" evidence="1">
    <location>
        <begin position="1"/>
        <end position="54"/>
    </location>
</feature>
<keyword evidence="3" id="KW-1185">Reference proteome</keyword>
<gene>
    <name evidence="2" type="ORF">FTOL_04584</name>
</gene>
<dbReference type="AlphaFoldDB" id="A0AAE8M612"/>
<reference evidence="2" key="1">
    <citation type="submission" date="2018-03" db="EMBL/GenBank/DDBJ databases">
        <authorList>
            <person name="Guldener U."/>
        </authorList>
    </citation>
    <scope>NUCLEOTIDE SEQUENCE</scope>
</reference>
<organism evidence="2 3">
    <name type="scientific">Fusarium torulosum</name>
    <dbReference type="NCBI Taxonomy" id="33205"/>
    <lineage>
        <taxon>Eukaryota</taxon>
        <taxon>Fungi</taxon>
        <taxon>Dikarya</taxon>
        <taxon>Ascomycota</taxon>
        <taxon>Pezizomycotina</taxon>
        <taxon>Sordariomycetes</taxon>
        <taxon>Hypocreomycetidae</taxon>
        <taxon>Hypocreales</taxon>
        <taxon>Nectriaceae</taxon>
        <taxon>Fusarium</taxon>
    </lineage>
</organism>
<feature type="compositionally biased region" description="Polar residues" evidence="1">
    <location>
        <begin position="207"/>
        <end position="222"/>
    </location>
</feature>
<dbReference type="EMBL" id="ONZP01000140">
    <property type="protein sequence ID" value="SPJ74853.1"/>
    <property type="molecule type" value="Genomic_DNA"/>
</dbReference>
<protein>
    <submittedName>
        <fullName evidence="2">Uncharacterized protein</fullName>
    </submittedName>
</protein>
<feature type="compositionally biased region" description="Polar residues" evidence="1">
    <location>
        <begin position="23"/>
        <end position="54"/>
    </location>
</feature>
<name>A0AAE8M612_9HYPO</name>
<evidence type="ECO:0000313" key="2">
    <source>
        <dbReference type="EMBL" id="SPJ74853.1"/>
    </source>
</evidence>
<evidence type="ECO:0000313" key="3">
    <source>
        <dbReference type="Proteomes" id="UP001187734"/>
    </source>
</evidence>